<dbReference type="InterPro" id="IPR050624">
    <property type="entry name" value="HTH-type_Tx_Regulator"/>
</dbReference>
<dbReference type="PROSITE" id="PS50977">
    <property type="entry name" value="HTH_TETR_2"/>
    <property type="match status" value="1"/>
</dbReference>
<dbReference type="Gene3D" id="1.10.357.10">
    <property type="entry name" value="Tetracycline Repressor, domain 2"/>
    <property type="match status" value="1"/>
</dbReference>
<keyword evidence="1 2" id="KW-0238">DNA-binding</keyword>
<protein>
    <submittedName>
        <fullName evidence="4">Bacterial regulatory s, tetR family protein</fullName>
    </submittedName>
</protein>
<dbReference type="Proteomes" id="UP000182204">
    <property type="component" value="Chromosome"/>
</dbReference>
<dbReference type="AlphaFoldDB" id="A0A1L3NMA4"/>
<dbReference type="InterPro" id="IPR013570">
    <property type="entry name" value="Tscrpt_reg_YsiA_C"/>
</dbReference>
<feature type="domain" description="HTH tetR-type" evidence="3">
    <location>
        <begin position="14"/>
        <end position="74"/>
    </location>
</feature>
<dbReference type="InterPro" id="IPR036271">
    <property type="entry name" value="Tet_transcr_reg_TetR-rel_C_sf"/>
</dbReference>
<dbReference type="PRINTS" id="PR00455">
    <property type="entry name" value="HTHTETR"/>
</dbReference>
<evidence type="ECO:0000256" key="1">
    <source>
        <dbReference type="ARBA" id="ARBA00023125"/>
    </source>
</evidence>
<dbReference type="Pfam" id="PF00440">
    <property type="entry name" value="TetR_N"/>
    <property type="match status" value="1"/>
</dbReference>
<feature type="DNA-binding region" description="H-T-H motif" evidence="2">
    <location>
        <begin position="37"/>
        <end position="56"/>
    </location>
</feature>
<dbReference type="InterPro" id="IPR009057">
    <property type="entry name" value="Homeodomain-like_sf"/>
</dbReference>
<sequence length="207" mass="24166">MKSTEKNLKITKGMKTKQKIYKAAIHLFEAHGIDNISINDIVKEVGIAKGSFYVHYESKFELIKEYVNSLDLNYEEYFKSIPENTSASSMLLLVTEKTAEVLINDIGYDILKNIYKSMLSQEIDSNIILNYNRSLPQIYTKIILKGIEQKEFKASLNVEYITRQLMISIRGIIFEWLLSYNKFDLKNEIINYFKFIIDGLKNKTDKF</sequence>
<organism evidence="4 5">
    <name type="scientific">Clostridium sporogenes</name>
    <dbReference type="NCBI Taxonomy" id="1509"/>
    <lineage>
        <taxon>Bacteria</taxon>
        <taxon>Bacillati</taxon>
        <taxon>Bacillota</taxon>
        <taxon>Clostridia</taxon>
        <taxon>Eubacteriales</taxon>
        <taxon>Clostridiaceae</taxon>
        <taxon>Clostridium</taxon>
    </lineage>
</organism>
<evidence type="ECO:0000259" key="3">
    <source>
        <dbReference type="PROSITE" id="PS50977"/>
    </source>
</evidence>
<dbReference type="PANTHER" id="PTHR43479:SF11">
    <property type="entry name" value="ACREF_ENVCD OPERON REPRESSOR-RELATED"/>
    <property type="match status" value="1"/>
</dbReference>
<reference evidence="4 5" key="1">
    <citation type="submission" date="2015-11" db="EMBL/GenBank/DDBJ databases">
        <authorList>
            <person name="Hill K.K."/>
            <person name="Shirey T.B."/>
            <person name="Raphael B."/>
            <person name="Daligault H.E."/>
            <person name="Davenport K.W."/>
            <person name="Bruce D.C."/>
            <person name="Foley B.T."/>
            <person name="Johnson S.L."/>
        </authorList>
    </citation>
    <scope>NUCLEOTIDE SEQUENCE [LARGE SCALE GENOMIC DNA]</scope>
    <source>
        <strain evidence="4 5">CDC_1632</strain>
    </source>
</reference>
<evidence type="ECO:0000313" key="5">
    <source>
        <dbReference type="Proteomes" id="UP000182204"/>
    </source>
</evidence>
<proteinExistence type="predicted"/>
<dbReference type="InterPro" id="IPR001647">
    <property type="entry name" value="HTH_TetR"/>
</dbReference>
<dbReference type="RefSeq" id="WP_072584882.1">
    <property type="nucleotide sequence ID" value="NZ_CP013243.1"/>
</dbReference>
<dbReference type="SUPFAM" id="SSF46689">
    <property type="entry name" value="Homeodomain-like"/>
    <property type="match status" value="1"/>
</dbReference>
<accession>A0A1L3NMA4</accession>
<dbReference type="PANTHER" id="PTHR43479">
    <property type="entry name" value="ACREF/ENVCD OPERON REPRESSOR-RELATED"/>
    <property type="match status" value="1"/>
</dbReference>
<dbReference type="GO" id="GO:0003677">
    <property type="term" value="F:DNA binding"/>
    <property type="evidence" value="ECO:0007669"/>
    <property type="project" value="UniProtKB-UniRule"/>
</dbReference>
<evidence type="ECO:0000256" key="2">
    <source>
        <dbReference type="PROSITE-ProRule" id="PRU00335"/>
    </source>
</evidence>
<name>A0A1L3NMA4_CLOSG</name>
<dbReference type="SUPFAM" id="SSF48498">
    <property type="entry name" value="Tetracyclin repressor-like, C-terminal domain"/>
    <property type="match status" value="1"/>
</dbReference>
<evidence type="ECO:0000313" key="4">
    <source>
        <dbReference type="EMBL" id="APH17214.1"/>
    </source>
</evidence>
<dbReference type="EMBL" id="CP013243">
    <property type="protein sequence ID" value="APH17214.1"/>
    <property type="molecule type" value="Genomic_DNA"/>
</dbReference>
<gene>
    <name evidence="4" type="ORF">NPD5_1013</name>
</gene>
<dbReference type="Pfam" id="PF08359">
    <property type="entry name" value="TetR_C_4"/>
    <property type="match status" value="1"/>
</dbReference>